<comment type="caution">
    <text evidence="5">The sequence shown here is derived from an EMBL/GenBank/DDBJ whole genome shotgun (WGS) entry which is preliminary data.</text>
</comment>
<protein>
    <recommendedName>
        <fullName evidence="3">Small ribosomal subunit protein bS16</fullName>
    </recommendedName>
</protein>
<dbReference type="Gene3D" id="3.30.1320.10">
    <property type="match status" value="1"/>
</dbReference>
<dbReference type="InterPro" id="IPR023803">
    <property type="entry name" value="Ribosomal_bS16_dom_sf"/>
</dbReference>
<dbReference type="EMBL" id="MFKH01000015">
    <property type="protein sequence ID" value="OGG37273.1"/>
    <property type="molecule type" value="Genomic_DNA"/>
</dbReference>
<dbReference type="NCBIfam" id="TIGR00002">
    <property type="entry name" value="S16"/>
    <property type="match status" value="1"/>
</dbReference>
<dbReference type="PANTHER" id="PTHR12919">
    <property type="entry name" value="30S RIBOSOMAL PROTEIN S16"/>
    <property type="match status" value="1"/>
</dbReference>
<dbReference type="Proteomes" id="UP000176273">
    <property type="component" value="Unassembled WGS sequence"/>
</dbReference>
<evidence type="ECO:0000256" key="3">
    <source>
        <dbReference type="HAMAP-Rule" id="MF_00385"/>
    </source>
</evidence>
<dbReference type="GO" id="GO:0005737">
    <property type="term" value="C:cytoplasm"/>
    <property type="evidence" value="ECO:0007669"/>
    <property type="project" value="UniProtKB-ARBA"/>
</dbReference>
<reference evidence="5 6" key="1">
    <citation type="journal article" date="2016" name="Nat. Commun.">
        <title>Thousands of microbial genomes shed light on interconnected biogeochemical processes in an aquifer system.</title>
        <authorList>
            <person name="Anantharaman K."/>
            <person name="Brown C.T."/>
            <person name="Hug L.A."/>
            <person name="Sharon I."/>
            <person name="Castelle C.J."/>
            <person name="Probst A.J."/>
            <person name="Thomas B.C."/>
            <person name="Singh A."/>
            <person name="Wilkins M.J."/>
            <person name="Karaoz U."/>
            <person name="Brodie E.L."/>
            <person name="Williams K.H."/>
            <person name="Hubbard S.S."/>
            <person name="Banfield J.F."/>
        </authorList>
    </citation>
    <scope>NUCLEOTIDE SEQUENCE [LARGE SCALE GENOMIC DNA]</scope>
</reference>
<evidence type="ECO:0000256" key="2">
    <source>
        <dbReference type="ARBA" id="ARBA00023274"/>
    </source>
</evidence>
<feature type="compositionally biased region" description="Polar residues" evidence="4">
    <location>
        <begin position="101"/>
        <end position="116"/>
    </location>
</feature>
<keyword evidence="1 3" id="KW-0689">Ribosomal protein</keyword>
<dbReference type="PANTHER" id="PTHR12919:SF20">
    <property type="entry name" value="SMALL RIBOSOMAL SUBUNIT PROTEIN BS16M"/>
    <property type="match status" value="1"/>
</dbReference>
<dbReference type="AlphaFoldDB" id="A0A1F6BK93"/>
<dbReference type="GO" id="GO:0006412">
    <property type="term" value="P:translation"/>
    <property type="evidence" value="ECO:0007669"/>
    <property type="project" value="UniProtKB-UniRule"/>
</dbReference>
<accession>A0A1F6BK93</accession>
<gene>
    <name evidence="3" type="primary">rpsP</name>
    <name evidence="5" type="ORF">A2110_01385</name>
</gene>
<evidence type="ECO:0000313" key="6">
    <source>
        <dbReference type="Proteomes" id="UP000176273"/>
    </source>
</evidence>
<dbReference type="Pfam" id="PF00886">
    <property type="entry name" value="Ribosomal_S16"/>
    <property type="match status" value="1"/>
</dbReference>
<comment type="similarity">
    <text evidence="3">Belongs to the bacterial ribosomal protein bS16 family.</text>
</comment>
<evidence type="ECO:0000313" key="5">
    <source>
        <dbReference type="EMBL" id="OGG37273.1"/>
    </source>
</evidence>
<dbReference type="GO" id="GO:0003735">
    <property type="term" value="F:structural constituent of ribosome"/>
    <property type="evidence" value="ECO:0007669"/>
    <property type="project" value="InterPro"/>
</dbReference>
<dbReference type="STRING" id="1798468.A2110_01385"/>
<evidence type="ECO:0000256" key="4">
    <source>
        <dbReference type="SAM" id="MobiDB-lite"/>
    </source>
</evidence>
<proteinExistence type="inferred from homology"/>
<feature type="region of interest" description="Disordered" evidence="4">
    <location>
        <begin position="84"/>
        <end position="116"/>
    </location>
</feature>
<dbReference type="SUPFAM" id="SSF54565">
    <property type="entry name" value="Ribosomal protein S16"/>
    <property type="match status" value="1"/>
</dbReference>
<dbReference type="InterPro" id="IPR000307">
    <property type="entry name" value="Ribosomal_bS16"/>
</dbReference>
<sequence>MLAMKLRPAGRKGQRSFRVVVVESRSKLLGKFVEDLGWENRHTDEVRVNAERAKYWLSHGASPTDSVHNVLVRAGVIPGPKIPVHKVKPKAEQPAPEVSVPTDSSEVADASSTPVG</sequence>
<dbReference type="GO" id="GO:0015935">
    <property type="term" value="C:small ribosomal subunit"/>
    <property type="evidence" value="ECO:0007669"/>
    <property type="project" value="TreeGrafter"/>
</dbReference>
<dbReference type="HAMAP" id="MF_00385">
    <property type="entry name" value="Ribosomal_bS16"/>
    <property type="match status" value="1"/>
</dbReference>
<organism evidence="5 6">
    <name type="scientific">Candidatus Jorgensenbacteria bacterium GWA1_54_12</name>
    <dbReference type="NCBI Taxonomy" id="1798468"/>
    <lineage>
        <taxon>Bacteria</taxon>
        <taxon>Candidatus Joergenseniibacteriota</taxon>
    </lineage>
</organism>
<evidence type="ECO:0000256" key="1">
    <source>
        <dbReference type="ARBA" id="ARBA00022980"/>
    </source>
</evidence>
<keyword evidence="2 3" id="KW-0687">Ribonucleoprotein</keyword>
<name>A0A1F6BK93_9BACT</name>